<evidence type="ECO:0000313" key="7">
    <source>
        <dbReference type="Proteomes" id="UP000256601"/>
    </source>
</evidence>
<protein>
    <submittedName>
        <fullName evidence="5">ClpP/crotonase-like domain-containing protein</fullName>
    </submittedName>
</protein>
<dbReference type="FunFam" id="3.90.226.10:FF:000009">
    <property type="entry name" value="Carnitinyl-CoA dehydratase"/>
    <property type="match status" value="1"/>
</dbReference>
<dbReference type="Proteomes" id="UP000256601">
    <property type="component" value="Unassembled WGS sequence"/>
</dbReference>
<dbReference type="EMBL" id="KZ857326">
    <property type="protein sequence ID" value="RDW28318.1"/>
    <property type="molecule type" value="Genomic_DNA"/>
</dbReference>
<dbReference type="GO" id="GO:0016829">
    <property type="term" value="F:lyase activity"/>
    <property type="evidence" value="ECO:0007669"/>
    <property type="project" value="UniProtKB-KW"/>
</dbReference>
<dbReference type="Pfam" id="PF00378">
    <property type="entry name" value="ECH_1"/>
    <property type="match status" value="1"/>
</dbReference>
<dbReference type="PROSITE" id="PS00166">
    <property type="entry name" value="ENOYL_COA_HYDRATASE"/>
    <property type="match status" value="1"/>
</dbReference>
<reference evidence="5 7" key="2">
    <citation type="submission" date="2018-07" db="EMBL/GenBank/DDBJ databases">
        <title>Draft Genome Assemblies for Five Robust Yarrowia lipolytica Strains Exhibiting High Lipid Production and Pentose Sugar Utilization and Sugar Alcohol Secretion from Undetoxified Lignocellulosic Biomass Hydrolysates.</title>
        <authorList>
            <consortium name="DOE Joint Genome Institute"/>
            <person name="Walker C."/>
            <person name="Ryu S."/>
            <person name="Na H."/>
            <person name="Zane M."/>
            <person name="LaButti K."/>
            <person name="Lipzen A."/>
            <person name="Haridas S."/>
            <person name="Barry K."/>
            <person name="Grigoriev I.V."/>
            <person name="Quarterman J."/>
            <person name="Slininger P."/>
            <person name="Dien B."/>
            <person name="Trinh C.T."/>
        </authorList>
    </citation>
    <scope>NUCLEOTIDE SEQUENCE [LARGE SCALE GENOMIC DNA]</scope>
    <source>
        <strain evidence="5 7">YB392</strain>
    </source>
</reference>
<dbReference type="InterPro" id="IPR014748">
    <property type="entry name" value="Enoyl-CoA_hydra_C"/>
</dbReference>
<dbReference type="InterPro" id="IPR029045">
    <property type="entry name" value="ClpP/crotonase-like_dom_sf"/>
</dbReference>
<dbReference type="PANTHER" id="PTHR11941:SF171">
    <property type="entry name" value="SD19268P"/>
    <property type="match status" value="1"/>
</dbReference>
<evidence type="ECO:0000256" key="2">
    <source>
        <dbReference type="ARBA" id="ARBA00023239"/>
    </source>
</evidence>
<evidence type="ECO:0000256" key="3">
    <source>
        <dbReference type="RuleBase" id="RU003707"/>
    </source>
</evidence>
<dbReference type="CDD" id="cd06558">
    <property type="entry name" value="crotonase-like"/>
    <property type="match status" value="1"/>
</dbReference>
<dbReference type="SUPFAM" id="SSF52096">
    <property type="entry name" value="ClpP/crotonase"/>
    <property type="match status" value="1"/>
</dbReference>
<dbReference type="GO" id="GO:0006635">
    <property type="term" value="P:fatty acid beta-oxidation"/>
    <property type="evidence" value="ECO:0007669"/>
    <property type="project" value="TreeGrafter"/>
</dbReference>
<dbReference type="KEGG" id="yli:2908832"/>
<dbReference type="Gene3D" id="3.90.226.10">
    <property type="entry name" value="2-enoyl-CoA Hydratase, Chain A, domain 1"/>
    <property type="match status" value="1"/>
</dbReference>
<dbReference type="VEuPathDB" id="FungiDB:YALI0_F22121g"/>
<comment type="similarity">
    <text evidence="1 3">Belongs to the enoyl-CoA hydratase/isomerase family.</text>
</comment>
<dbReference type="OrthoDB" id="410701at2759"/>
<evidence type="ECO:0000313" key="5">
    <source>
        <dbReference type="EMBL" id="RDW28318.1"/>
    </source>
</evidence>
<dbReference type="GO" id="GO:0005739">
    <property type="term" value="C:mitochondrion"/>
    <property type="evidence" value="ECO:0007669"/>
    <property type="project" value="TreeGrafter"/>
</dbReference>
<name>A0A1D8NPI4_YARLL</name>
<dbReference type="InterPro" id="IPR018376">
    <property type="entry name" value="Enoyl-CoA_hyd/isom_CS"/>
</dbReference>
<evidence type="ECO:0000256" key="1">
    <source>
        <dbReference type="ARBA" id="ARBA00005254"/>
    </source>
</evidence>
<dbReference type="AlphaFoldDB" id="A0A1D8NPI4"/>
<evidence type="ECO:0000313" key="4">
    <source>
        <dbReference type="EMBL" id="AOW07551.1"/>
    </source>
</evidence>
<dbReference type="GeneID" id="2908832"/>
<reference evidence="4 6" key="1">
    <citation type="journal article" date="2016" name="PLoS ONE">
        <title>Sequence Assembly of Yarrowia lipolytica Strain W29/CLIB89 Shows Transposable Element Diversity.</title>
        <authorList>
            <person name="Magnan C."/>
            <person name="Yu J."/>
            <person name="Chang I."/>
            <person name="Jahn E."/>
            <person name="Kanomata Y."/>
            <person name="Wu J."/>
            <person name="Zeller M."/>
            <person name="Oakes M."/>
            <person name="Baldi P."/>
            <person name="Sandmeyer S."/>
        </authorList>
    </citation>
    <scope>NUCLEOTIDE SEQUENCE [LARGE SCALE GENOMIC DNA]</scope>
    <source>
        <strain evidence="4">CLIB89</strain>
        <strain evidence="6">CLIB89(W29)</strain>
    </source>
</reference>
<dbReference type="RefSeq" id="XP_505737.1">
    <property type="nucleotide sequence ID" value="XM_505737.1"/>
</dbReference>
<evidence type="ECO:0000313" key="6">
    <source>
        <dbReference type="Proteomes" id="UP000182444"/>
    </source>
</evidence>
<dbReference type="EMBL" id="CP017558">
    <property type="protein sequence ID" value="AOW07551.1"/>
    <property type="molecule type" value="Genomic_DNA"/>
</dbReference>
<proteinExistence type="inferred from homology"/>
<dbReference type="VEuPathDB" id="FungiDB:YALI1_F29301g"/>
<dbReference type="InterPro" id="IPR001753">
    <property type="entry name" value="Enoyl-CoA_hydra/iso"/>
</dbReference>
<sequence>MLRTISRTRTMVPSRHLISYRFFSDVSTTKGETFTLTKHFLDASNTAHIAVYSLNRPEAMNSISKKLLEEFETYINSLAAEGRHQNVTNTRALILSSELPKVFCAGADLKERKTFTDADTAAFLNKLNGTLDTIQSLHMPTITAIQGFALGGGAEISLATDFRVLSDVAQFGLPETRLAILPGAGGTKRLPKLIGYSRALDLVLTGRRVKADEALHLGIANRTGENALETALEMAKLICEGGPIAINAAKMAVRGQSKEWEIAAYNKVVNSEDKFEALSAFKEKRKPIFKGR</sequence>
<keyword evidence="2" id="KW-0456">Lyase</keyword>
<dbReference type="PANTHER" id="PTHR11941">
    <property type="entry name" value="ENOYL-COA HYDRATASE-RELATED"/>
    <property type="match status" value="1"/>
</dbReference>
<gene>
    <name evidence="5" type="ORF">B0I71DRAFT_127646</name>
    <name evidence="4" type="ORF">YALI1_F29301g</name>
</gene>
<dbReference type="Proteomes" id="UP000182444">
    <property type="component" value="Chromosome 1F"/>
</dbReference>
<dbReference type="Gene3D" id="1.10.12.10">
    <property type="entry name" value="Lyase 2-enoyl-coa Hydratase, Chain A, domain 2"/>
    <property type="match status" value="1"/>
</dbReference>
<accession>A0A1D8NPI4</accession>
<organism evidence="4 6">
    <name type="scientific">Yarrowia lipolytica</name>
    <name type="common">Candida lipolytica</name>
    <dbReference type="NCBI Taxonomy" id="4952"/>
    <lineage>
        <taxon>Eukaryota</taxon>
        <taxon>Fungi</taxon>
        <taxon>Dikarya</taxon>
        <taxon>Ascomycota</taxon>
        <taxon>Saccharomycotina</taxon>
        <taxon>Dipodascomycetes</taxon>
        <taxon>Dipodascales</taxon>
        <taxon>Dipodascales incertae sedis</taxon>
        <taxon>Yarrowia</taxon>
    </lineage>
</organism>
<dbReference type="OMA" id="YEQAHAW"/>
<dbReference type="eggNOG" id="KOG1679">
    <property type="taxonomic scope" value="Eukaryota"/>
</dbReference>